<dbReference type="Pfam" id="PF00589">
    <property type="entry name" value="Phage_integrase"/>
    <property type="match status" value="1"/>
</dbReference>
<keyword evidence="2" id="KW-0238">DNA-binding</keyword>
<dbReference type="InterPro" id="IPR035386">
    <property type="entry name" value="Arm-DNA-bind_5"/>
</dbReference>
<keyword evidence="6" id="KW-1185">Reference proteome</keyword>
<dbReference type="InterPro" id="IPR025269">
    <property type="entry name" value="SAM-like_dom"/>
</dbReference>
<dbReference type="EMBL" id="BAABHC010000014">
    <property type="protein sequence ID" value="GAA4434256.1"/>
    <property type="molecule type" value="Genomic_DNA"/>
</dbReference>
<accession>A0ABP8LSC9</accession>
<evidence type="ECO:0000256" key="2">
    <source>
        <dbReference type="ARBA" id="ARBA00023125"/>
    </source>
</evidence>
<comment type="caution">
    <text evidence="5">The sequence shown here is derived from an EMBL/GenBank/DDBJ whole genome shotgun (WGS) entry which is preliminary data.</text>
</comment>
<dbReference type="InterPro" id="IPR050090">
    <property type="entry name" value="Tyrosine_recombinase_XerCD"/>
</dbReference>
<comment type="similarity">
    <text evidence="1">Belongs to the 'phage' integrase family.</text>
</comment>
<dbReference type="Gene3D" id="1.10.443.10">
    <property type="entry name" value="Intergrase catalytic core"/>
    <property type="match status" value="1"/>
</dbReference>
<proteinExistence type="inferred from homology"/>
<dbReference type="CDD" id="cd01185">
    <property type="entry name" value="INTN1_C_like"/>
    <property type="match status" value="1"/>
</dbReference>
<dbReference type="PROSITE" id="PS51898">
    <property type="entry name" value="TYR_RECOMBINASE"/>
    <property type="match status" value="1"/>
</dbReference>
<dbReference type="Gene3D" id="1.10.150.130">
    <property type="match status" value="1"/>
</dbReference>
<evidence type="ECO:0000313" key="5">
    <source>
        <dbReference type="EMBL" id="GAA4434256.1"/>
    </source>
</evidence>
<dbReference type="InterPro" id="IPR002104">
    <property type="entry name" value="Integrase_catalytic"/>
</dbReference>
<dbReference type="RefSeq" id="WP_345159490.1">
    <property type="nucleotide sequence ID" value="NZ_BAABHC010000014.1"/>
</dbReference>
<evidence type="ECO:0000259" key="4">
    <source>
        <dbReference type="PROSITE" id="PS51898"/>
    </source>
</evidence>
<gene>
    <name evidence="5" type="ORF">GCM10023188_24990</name>
</gene>
<dbReference type="Pfam" id="PF13102">
    <property type="entry name" value="Phage_int_SAM_5"/>
    <property type="match status" value="1"/>
</dbReference>
<sequence>MKKKAQKEPVRLREKKLSNGNLSLYLDYYDAGERQYEFLKLYLIDKPKTALEKQSNQATLELALRIKAKRTEAVLTDSFDLKSKNKGTANFVSYYQAYITTYTKKDHRVLSASFNKFKDYLQEAHGKERLAFKDLTPNLVLGFKDYLEAKQVGEGPQTYFSRFKKVVKHGIRESLFPQHPLPENVKFKGGGMNKGLLSLEEVSLLAKTHCGSGTIKRAFLFACNTGLRFGDIKALKWQDISGVELAIKQSKTQEVHRLRLNQNALKLVGDRGKGDELVFSLPSFNGSAKTIKNWVARAAIDKRITWHSARHSFATNILLLGYDIKTLSQLLGHTSIQHTQKYLSIADERKAQAVNALPDLNF</sequence>
<dbReference type="Proteomes" id="UP001500552">
    <property type="component" value="Unassembled WGS sequence"/>
</dbReference>
<dbReference type="Pfam" id="PF17293">
    <property type="entry name" value="Arm-DNA-bind_5"/>
    <property type="match status" value="1"/>
</dbReference>
<evidence type="ECO:0000313" key="6">
    <source>
        <dbReference type="Proteomes" id="UP001500552"/>
    </source>
</evidence>
<dbReference type="PANTHER" id="PTHR30349:SF64">
    <property type="entry name" value="PROPHAGE INTEGRASE INTD-RELATED"/>
    <property type="match status" value="1"/>
</dbReference>
<evidence type="ECO:0000256" key="3">
    <source>
        <dbReference type="ARBA" id="ARBA00023172"/>
    </source>
</evidence>
<feature type="domain" description="Tyr recombinase" evidence="4">
    <location>
        <begin position="192"/>
        <end position="355"/>
    </location>
</feature>
<evidence type="ECO:0000256" key="1">
    <source>
        <dbReference type="ARBA" id="ARBA00008857"/>
    </source>
</evidence>
<dbReference type="SUPFAM" id="SSF56349">
    <property type="entry name" value="DNA breaking-rejoining enzymes"/>
    <property type="match status" value="1"/>
</dbReference>
<dbReference type="InterPro" id="IPR011010">
    <property type="entry name" value="DNA_brk_join_enz"/>
</dbReference>
<organism evidence="5 6">
    <name type="scientific">Pontibacter saemangeumensis</name>
    <dbReference type="NCBI Taxonomy" id="1084525"/>
    <lineage>
        <taxon>Bacteria</taxon>
        <taxon>Pseudomonadati</taxon>
        <taxon>Bacteroidota</taxon>
        <taxon>Cytophagia</taxon>
        <taxon>Cytophagales</taxon>
        <taxon>Hymenobacteraceae</taxon>
        <taxon>Pontibacter</taxon>
    </lineage>
</organism>
<dbReference type="PANTHER" id="PTHR30349">
    <property type="entry name" value="PHAGE INTEGRASE-RELATED"/>
    <property type="match status" value="1"/>
</dbReference>
<dbReference type="InterPro" id="IPR013762">
    <property type="entry name" value="Integrase-like_cat_sf"/>
</dbReference>
<dbReference type="InterPro" id="IPR010998">
    <property type="entry name" value="Integrase_recombinase_N"/>
</dbReference>
<keyword evidence="3" id="KW-0233">DNA recombination</keyword>
<reference evidence="6" key="1">
    <citation type="journal article" date="2019" name="Int. J. Syst. Evol. Microbiol.">
        <title>The Global Catalogue of Microorganisms (GCM) 10K type strain sequencing project: providing services to taxonomists for standard genome sequencing and annotation.</title>
        <authorList>
            <consortium name="The Broad Institute Genomics Platform"/>
            <consortium name="The Broad Institute Genome Sequencing Center for Infectious Disease"/>
            <person name="Wu L."/>
            <person name="Ma J."/>
        </authorList>
    </citation>
    <scope>NUCLEOTIDE SEQUENCE [LARGE SCALE GENOMIC DNA]</scope>
    <source>
        <strain evidence="6">JCM 17926</strain>
    </source>
</reference>
<name>A0ABP8LSC9_9BACT</name>
<protein>
    <submittedName>
        <fullName evidence="5">Site-specific integrase</fullName>
    </submittedName>
</protein>